<dbReference type="Pfam" id="PF17921">
    <property type="entry name" value="Integrase_H2C2"/>
    <property type="match status" value="1"/>
</dbReference>
<protein>
    <recommendedName>
        <fullName evidence="1">Integrase catalytic domain-containing protein</fullName>
    </recommendedName>
</protein>
<dbReference type="SUPFAM" id="SSF53098">
    <property type="entry name" value="Ribonuclease H-like"/>
    <property type="match status" value="1"/>
</dbReference>
<reference evidence="2 3" key="1">
    <citation type="journal article" date="2022" name="Nat. Plants">
        <title>Genomes of leafy and leafless Platanthera orchids illuminate the evolution of mycoheterotrophy.</title>
        <authorList>
            <person name="Li M.H."/>
            <person name="Liu K.W."/>
            <person name="Li Z."/>
            <person name="Lu H.C."/>
            <person name="Ye Q.L."/>
            <person name="Zhang D."/>
            <person name="Wang J.Y."/>
            <person name="Li Y.F."/>
            <person name="Zhong Z.M."/>
            <person name="Liu X."/>
            <person name="Yu X."/>
            <person name="Liu D.K."/>
            <person name="Tu X.D."/>
            <person name="Liu B."/>
            <person name="Hao Y."/>
            <person name="Liao X.Y."/>
            <person name="Jiang Y.T."/>
            <person name="Sun W.H."/>
            <person name="Chen J."/>
            <person name="Chen Y.Q."/>
            <person name="Ai Y."/>
            <person name="Zhai J.W."/>
            <person name="Wu S.S."/>
            <person name="Zhou Z."/>
            <person name="Hsiao Y.Y."/>
            <person name="Wu W.L."/>
            <person name="Chen Y.Y."/>
            <person name="Lin Y.F."/>
            <person name="Hsu J.L."/>
            <person name="Li C.Y."/>
            <person name="Wang Z.W."/>
            <person name="Zhao X."/>
            <person name="Zhong W.Y."/>
            <person name="Ma X.K."/>
            <person name="Ma L."/>
            <person name="Huang J."/>
            <person name="Chen G.Z."/>
            <person name="Huang M.Z."/>
            <person name="Huang L."/>
            <person name="Peng D.H."/>
            <person name="Luo Y.B."/>
            <person name="Zou S.Q."/>
            <person name="Chen S.P."/>
            <person name="Lan S."/>
            <person name="Tsai W.C."/>
            <person name="Van de Peer Y."/>
            <person name="Liu Z.J."/>
        </authorList>
    </citation>
    <scope>NUCLEOTIDE SEQUENCE [LARGE SCALE GENOMIC DNA]</scope>
    <source>
        <strain evidence="2">Lor287</strain>
    </source>
</reference>
<evidence type="ECO:0000313" key="2">
    <source>
        <dbReference type="EMBL" id="KAK8942512.1"/>
    </source>
</evidence>
<dbReference type="InterPro" id="IPR036397">
    <property type="entry name" value="RNaseH_sf"/>
</dbReference>
<dbReference type="InterPro" id="IPR056924">
    <property type="entry name" value="SH3_Tf2-1"/>
</dbReference>
<dbReference type="PANTHER" id="PTHR35046:SF26">
    <property type="entry name" value="RNA-DIRECTED DNA POLYMERASE"/>
    <property type="match status" value="1"/>
</dbReference>
<keyword evidence="3" id="KW-1185">Reference proteome</keyword>
<name>A0AAP0G7B3_9ASPA</name>
<dbReference type="Gene3D" id="1.10.340.70">
    <property type="match status" value="1"/>
</dbReference>
<evidence type="ECO:0000313" key="3">
    <source>
        <dbReference type="Proteomes" id="UP001418222"/>
    </source>
</evidence>
<accession>A0AAP0G7B3</accession>
<organism evidence="2 3">
    <name type="scientific">Platanthera zijinensis</name>
    <dbReference type="NCBI Taxonomy" id="2320716"/>
    <lineage>
        <taxon>Eukaryota</taxon>
        <taxon>Viridiplantae</taxon>
        <taxon>Streptophyta</taxon>
        <taxon>Embryophyta</taxon>
        <taxon>Tracheophyta</taxon>
        <taxon>Spermatophyta</taxon>
        <taxon>Magnoliopsida</taxon>
        <taxon>Liliopsida</taxon>
        <taxon>Asparagales</taxon>
        <taxon>Orchidaceae</taxon>
        <taxon>Orchidoideae</taxon>
        <taxon>Orchideae</taxon>
        <taxon>Orchidinae</taxon>
        <taxon>Platanthera</taxon>
    </lineage>
</organism>
<dbReference type="Pfam" id="PF24626">
    <property type="entry name" value="SH3_Tf2-1"/>
    <property type="match status" value="1"/>
</dbReference>
<dbReference type="Gene3D" id="3.30.420.10">
    <property type="entry name" value="Ribonuclease H-like superfamily/Ribonuclease H"/>
    <property type="match status" value="1"/>
</dbReference>
<dbReference type="PANTHER" id="PTHR35046">
    <property type="entry name" value="ZINC KNUCKLE (CCHC-TYPE) FAMILY PROTEIN"/>
    <property type="match status" value="1"/>
</dbReference>
<gene>
    <name evidence="2" type="ORF">KSP39_PZI008912</name>
</gene>
<proteinExistence type="predicted"/>
<dbReference type="EMBL" id="JBBWWQ010000007">
    <property type="protein sequence ID" value="KAK8942512.1"/>
    <property type="molecule type" value="Genomic_DNA"/>
</dbReference>
<comment type="caution">
    <text evidence="2">The sequence shown here is derived from an EMBL/GenBank/DDBJ whole genome shotgun (WGS) entry which is preliminary data.</text>
</comment>
<dbReference type="GO" id="GO:0003676">
    <property type="term" value="F:nucleic acid binding"/>
    <property type="evidence" value="ECO:0007669"/>
    <property type="project" value="InterPro"/>
</dbReference>
<dbReference type="PROSITE" id="PS50994">
    <property type="entry name" value="INTEGRASE"/>
    <property type="match status" value="1"/>
</dbReference>
<dbReference type="Pfam" id="PF00665">
    <property type="entry name" value="rve"/>
    <property type="match status" value="1"/>
</dbReference>
<dbReference type="InterPro" id="IPR012337">
    <property type="entry name" value="RNaseH-like_sf"/>
</dbReference>
<feature type="domain" description="Integrase catalytic" evidence="1">
    <location>
        <begin position="60"/>
        <end position="220"/>
    </location>
</feature>
<dbReference type="InterPro" id="IPR041588">
    <property type="entry name" value="Integrase_H2C2"/>
</dbReference>
<sequence length="382" mass="43714">MHAGGGAGYFGRDKTVAIVEDRFFWPSLKHDVARIVGRCRICQLAKRERPMAGSYTPLPIPYRPWEDISIDFVLGLSRTTHRYDSIFIVVDRFSKMAHFIPCYKTSDASHIATLFMKEVVRLHGLPKTIVSDRDVRFVSYFWKTLWKKLGTKLTFSTTYHPQTDGQTEVVNRSLGDLLRSLVAEHSATWDLVLHIAEFAYNSFVNRSTGMSPFQIITGYDPIKPIDLIDLPSTYRTSIFASSFAKHIHELHKEIRPKLTLKYESYKKVADQHRHPVEFAVGDMVLVKVRPERKPSSTLKKLTNKRAGSYKIIKKINKNAFELDIPIDAGYSSVFNIADLTKYYGFDEDTPISTNMQELAGRQLPAPSSRCLRSHRPLQILDE</sequence>
<dbReference type="InterPro" id="IPR001584">
    <property type="entry name" value="Integrase_cat-core"/>
</dbReference>
<dbReference type="AlphaFoldDB" id="A0AAP0G7B3"/>
<dbReference type="GO" id="GO:0015074">
    <property type="term" value="P:DNA integration"/>
    <property type="evidence" value="ECO:0007669"/>
    <property type="project" value="InterPro"/>
</dbReference>
<evidence type="ECO:0000259" key="1">
    <source>
        <dbReference type="PROSITE" id="PS50994"/>
    </source>
</evidence>
<dbReference type="FunFam" id="3.30.420.10:FF:000032">
    <property type="entry name" value="Retrovirus-related Pol polyprotein from transposon 297-like Protein"/>
    <property type="match status" value="1"/>
</dbReference>
<dbReference type="Proteomes" id="UP001418222">
    <property type="component" value="Unassembled WGS sequence"/>
</dbReference>